<name>A0A382HFK3_9ZZZZ</name>
<organism evidence="2">
    <name type="scientific">marine metagenome</name>
    <dbReference type="NCBI Taxonomy" id="408172"/>
    <lineage>
        <taxon>unclassified sequences</taxon>
        <taxon>metagenomes</taxon>
        <taxon>ecological metagenomes</taxon>
    </lineage>
</organism>
<dbReference type="PROSITE" id="PS50972">
    <property type="entry name" value="PTERIN_BINDING"/>
    <property type="match status" value="1"/>
</dbReference>
<reference evidence="2" key="1">
    <citation type="submission" date="2018-05" db="EMBL/GenBank/DDBJ databases">
        <authorList>
            <person name="Lanie J.A."/>
            <person name="Ng W.-L."/>
            <person name="Kazmierczak K.M."/>
            <person name="Andrzejewski T.M."/>
            <person name="Davidsen T.M."/>
            <person name="Wayne K.J."/>
            <person name="Tettelin H."/>
            <person name="Glass J.I."/>
            <person name="Rusch D."/>
            <person name="Podicherti R."/>
            <person name="Tsui H.-C.T."/>
            <person name="Winkler M.E."/>
        </authorList>
    </citation>
    <scope>NUCLEOTIDE SEQUENCE</scope>
</reference>
<dbReference type="InterPro" id="IPR011005">
    <property type="entry name" value="Dihydropteroate_synth-like_sf"/>
</dbReference>
<proteinExistence type="predicted"/>
<gene>
    <name evidence="2" type="ORF">METZ01_LOCUS238357</name>
</gene>
<dbReference type="SUPFAM" id="SSF51717">
    <property type="entry name" value="Dihydropteroate synthetase-like"/>
    <property type="match status" value="1"/>
</dbReference>
<dbReference type="Pfam" id="PF00809">
    <property type="entry name" value="Pterin_bind"/>
    <property type="match status" value="1"/>
</dbReference>
<sequence length="86" mass="9133">PGIGFGKTAGHNLALLAGLTRFTRFQRPLMVGASRKSFLGRKVTERLGSSIACACRAVAAGAGIVRVHDVRETAQALRAWEAIDRA</sequence>
<feature type="non-terminal residue" evidence="2">
    <location>
        <position position="1"/>
    </location>
</feature>
<protein>
    <recommendedName>
        <fullName evidence="1">Pterin-binding domain-containing protein</fullName>
    </recommendedName>
</protein>
<dbReference type="GO" id="GO:0005829">
    <property type="term" value="C:cytosol"/>
    <property type="evidence" value="ECO:0007669"/>
    <property type="project" value="TreeGrafter"/>
</dbReference>
<dbReference type="InterPro" id="IPR045031">
    <property type="entry name" value="DHP_synth-like"/>
</dbReference>
<evidence type="ECO:0000259" key="1">
    <source>
        <dbReference type="PROSITE" id="PS50972"/>
    </source>
</evidence>
<dbReference type="GO" id="GO:0004156">
    <property type="term" value="F:dihydropteroate synthase activity"/>
    <property type="evidence" value="ECO:0007669"/>
    <property type="project" value="TreeGrafter"/>
</dbReference>
<dbReference type="EMBL" id="UINC01060710">
    <property type="protein sequence ID" value="SVB85503.1"/>
    <property type="molecule type" value="Genomic_DNA"/>
</dbReference>
<dbReference type="PANTHER" id="PTHR20941:SF1">
    <property type="entry name" value="FOLIC ACID SYNTHESIS PROTEIN FOL1"/>
    <property type="match status" value="1"/>
</dbReference>
<feature type="domain" description="Pterin-binding" evidence="1">
    <location>
        <begin position="1"/>
        <end position="78"/>
    </location>
</feature>
<evidence type="ECO:0000313" key="2">
    <source>
        <dbReference type="EMBL" id="SVB85503.1"/>
    </source>
</evidence>
<dbReference type="PANTHER" id="PTHR20941">
    <property type="entry name" value="FOLATE SYNTHESIS PROTEINS"/>
    <property type="match status" value="1"/>
</dbReference>
<dbReference type="AlphaFoldDB" id="A0A382HFK3"/>
<accession>A0A382HFK3</accession>
<dbReference type="InterPro" id="IPR000489">
    <property type="entry name" value="Pterin-binding_dom"/>
</dbReference>
<dbReference type="GO" id="GO:0046654">
    <property type="term" value="P:tetrahydrofolate biosynthetic process"/>
    <property type="evidence" value="ECO:0007669"/>
    <property type="project" value="TreeGrafter"/>
</dbReference>
<dbReference type="Gene3D" id="3.20.20.20">
    <property type="entry name" value="Dihydropteroate synthase-like"/>
    <property type="match status" value="1"/>
</dbReference>